<keyword evidence="4" id="KW-0418">Kinase</keyword>
<dbReference type="AlphaFoldDB" id="V4A718"/>
<dbReference type="Proteomes" id="UP000030746">
    <property type="component" value="Unassembled WGS sequence"/>
</dbReference>
<feature type="compositionally biased region" description="Polar residues" evidence="6">
    <location>
        <begin position="181"/>
        <end position="191"/>
    </location>
</feature>
<feature type="compositionally biased region" description="Low complexity" evidence="6">
    <location>
        <begin position="137"/>
        <end position="150"/>
    </location>
</feature>
<dbReference type="PANTHER" id="PTHR24342">
    <property type="entry name" value="SERINE/THREONINE-PROTEIN KINASE 17"/>
    <property type="match status" value="1"/>
</dbReference>
<dbReference type="GO" id="GO:0035556">
    <property type="term" value="P:intracellular signal transduction"/>
    <property type="evidence" value="ECO:0007669"/>
    <property type="project" value="TreeGrafter"/>
</dbReference>
<dbReference type="CTD" id="20239011"/>
<dbReference type="Gene3D" id="1.10.510.10">
    <property type="entry name" value="Transferase(Phosphotransferase) domain 1"/>
    <property type="match status" value="1"/>
</dbReference>
<gene>
    <name evidence="7" type="ORF">LOTGIDRAFT_162419</name>
</gene>
<feature type="compositionally biased region" description="Basic and acidic residues" evidence="6">
    <location>
        <begin position="122"/>
        <end position="136"/>
    </location>
</feature>
<dbReference type="OMA" id="GFAQESW"/>
<protein>
    <recommendedName>
        <fullName evidence="9">Protein kinase domain-containing protein</fullName>
    </recommendedName>
</protein>
<dbReference type="OrthoDB" id="504170at2759"/>
<feature type="region of interest" description="Disordered" evidence="6">
    <location>
        <begin position="122"/>
        <end position="201"/>
    </location>
</feature>
<dbReference type="GO" id="GO:0004674">
    <property type="term" value="F:protein serine/threonine kinase activity"/>
    <property type="evidence" value="ECO:0007669"/>
    <property type="project" value="UniProtKB-KW"/>
</dbReference>
<evidence type="ECO:0000256" key="5">
    <source>
        <dbReference type="ARBA" id="ARBA00022840"/>
    </source>
</evidence>
<evidence type="ECO:0000313" key="7">
    <source>
        <dbReference type="EMBL" id="ESO92517.1"/>
    </source>
</evidence>
<dbReference type="RefSeq" id="XP_009056661.1">
    <property type="nucleotide sequence ID" value="XM_009058413.1"/>
</dbReference>
<evidence type="ECO:0008006" key="9">
    <source>
        <dbReference type="Google" id="ProtNLM"/>
    </source>
</evidence>
<organism evidence="7 8">
    <name type="scientific">Lottia gigantea</name>
    <name type="common">Giant owl limpet</name>
    <dbReference type="NCBI Taxonomy" id="225164"/>
    <lineage>
        <taxon>Eukaryota</taxon>
        <taxon>Metazoa</taxon>
        <taxon>Spiralia</taxon>
        <taxon>Lophotrochozoa</taxon>
        <taxon>Mollusca</taxon>
        <taxon>Gastropoda</taxon>
        <taxon>Patellogastropoda</taxon>
        <taxon>Lottioidea</taxon>
        <taxon>Lottiidae</taxon>
        <taxon>Lottia</taxon>
    </lineage>
</organism>
<dbReference type="GO" id="GO:0043065">
    <property type="term" value="P:positive regulation of apoptotic process"/>
    <property type="evidence" value="ECO:0007669"/>
    <property type="project" value="TreeGrafter"/>
</dbReference>
<dbReference type="EMBL" id="KB202050">
    <property type="protein sequence ID" value="ESO92517.1"/>
    <property type="molecule type" value="Genomic_DNA"/>
</dbReference>
<keyword evidence="3" id="KW-0547">Nucleotide-binding</keyword>
<feature type="compositionally biased region" description="Low complexity" evidence="6">
    <location>
        <begin position="158"/>
        <end position="180"/>
    </location>
</feature>
<evidence type="ECO:0000256" key="6">
    <source>
        <dbReference type="SAM" id="MobiDB-lite"/>
    </source>
</evidence>
<dbReference type="KEGG" id="lgi:LOTGIDRAFT_162419"/>
<evidence type="ECO:0000256" key="4">
    <source>
        <dbReference type="ARBA" id="ARBA00022777"/>
    </source>
</evidence>
<dbReference type="InterPro" id="IPR011009">
    <property type="entry name" value="Kinase-like_dom_sf"/>
</dbReference>
<keyword evidence="1" id="KW-0723">Serine/threonine-protein kinase</keyword>
<accession>V4A718</accession>
<dbReference type="GO" id="GO:0005634">
    <property type="term" value="C:nucleus"/>
    <property type="evidence" value="ECO:0007669"/>
    <property type="project" value="TreeGrafter"/>
</dbReference>
<dbReference type="GeneID" id="20239011"/>
<sequence length="405" mass="44238">MSRLSGASPFLGDNKQETYHNITAIIYDFDDEYFSGTSELAKDFIRKLFVKDVRKRAKVDDCLQHPWIKPKEKQHEDVRKSAVINIDNLKTFIARKRWKQSLRVVCLCNRLSRSIQLRKSQDTLDSRNTLAEEPRKSNMASSSSWSEDSSLCGEDASLDSPVFSSLDSPSSPGFDSPASSTLNSPTISSTDNAKKESFGSTTNTNFASLTSRFRSPNSGLLPKITENTALTPIESPITSAFVVPVSDSLVSATAYIPCILDSPPVEQPVISTSLESSMSTTSSYFSSNSSVPFRADAFSYDGSREGIVSLDTSPTIIRNPKLASLSNEDEIGPKSTAEVLVSPTTIEDSCNPKPLDAILNTDNLAVNGPSDIIPTKATSNLKSKPPSDFYKPTSCTVTTDFHYTF</sequence>
<dbReference type="PANTHER" id="PTHR24342:SF14">
    <property type="entry name" value="DEATH-ASSOCIATED PROTEIN KINASE DAPK-1"/>
    <property type="match status" value="1"/>
</dbReference>
<evidence type="ECO:0000256" key="2">
    <source>
        <dbReference type="ARBA" id="ARBA00022679"/>
    </source>
</evidence>
<dbReference type="SUPFAM" id="SSF56112">
    <property type="entry name" value="Protein kinase-like (PK-like)"/>
    <property type="match status" value="1"/>
</dbReference>
<evidence type="ECO:0000256" key="3">
    <source>
        <dbReference type="ARBA" id="ARBA00022741"/>
    </source>
</evidence>
<dbReference type="HOGENOM" id="CLU_680247_0_0_1"/>
<keyword evidence="2" id="KW-0808">Transferase</keyword>
<keyword evidence="8" id="KW-1185">Reference proteome</keyword>
<reference evidence="7 8" key="1">
    <citation type="journal article" date="2013" name="Nature">
        <title>Insights into bilaterian evolution from three spiralian genomes.</title>
        <authorList>
            <person name="Simakov O."/>
            <person name="Marletaz F."/>
            <person name="Cho S.J."/>
            <person name="Edsinger-Gonzales E."/>
            <person name="Havlak P."/>
            <person name="Hellsten U."/>
            <person name="Kuo D.H."/>
            <person name="Larsson T."/>
            <person name="Lv J."/>
            <person name="Arendt D."/>
            <person name="Savage R."/>
            <person name="Osoegawa K."/>
            <person name="de Jong P."/>
            <person name="Grimwood J."/>
            <person name="Chapman J.A."/>
            <person name="Shapiro H."/>
            <person name="Aerts A."/>
            <person name="Otillar R.P."/>
            <person name="Terry A.Y."/>
            <person name="Boore J.L."/>
            <person name="Grigoriev I.V."/>
            <person name="Lindberg D.R."/>
            <person name="Seaver E.C."/>
            <person name="Weisblat D.A."/>
            <person name="Putnam N.H."/>
            <person name="Rokhsar D.S."/>
        </authorList>
    </citation>
    <scope>NUCLEOTIDE SEQUENCE [LARGE SCALE GENOMIC DNA]</scope>
</reference>
<keyword evidence="5" id="KW-0067">ATP-binding</keyword>
<evidence type="ECO:0000256" key="1">
    <source>
        <dbReference type="ARBA" id="ARBA00022527"/>
    </source>
</evidence>
<proteinExistence type="predicted"/>
<evidence type="ECO:0000313" key="8">
    <source>
        <dbReference type="Proteomes" id="UP000030746"/>
    </source>
</evidence>
<dbReference type="GO" id="GO:0005524">
    <property type="term" value="F:ATP binding"/>
    <property type="evidence" value="ECO:0007669"/>
    <property type="project" value="UniProtKB-KW"/>
</dbReference>
<name>V4A718_LOTGI</name>